<organism evidence="2 3">
    <name type="scientific">Lymnaea stagnalis</name>
    <name type="common">Great pond snail</name>
    <name type="synonym">Helix stagnalis</name>
    <dbReference type="NCBI Taxonomy" id="6523"/>
    <lineage>
        <taxon>Eukaryota</taxon>
        <taxon>Metazoa</taxon>
        <taxon>Spiralia</taxon>
        <taxon>Lophotrochozoa</taxon>
        <taxon>Mollusca</taxon>
        <taxon>Gastropoda</taxon>
        <taxon>Heterobranchia</taxon>
        <taxon>Euthyneura</taxon>
        <taxon>Panpulmonata</taxon>
        <taxon>Hygrophila</taxon>
        <taxon>Lymnaeoidea</taxon>
        <taxon>Lymnaeidae</taxon>
        <taxon>Lymnaea</taxon>
    </lineage>
</organism>
<feature type="region of interest" description="Disordered" evidence="1">
    <location>
        <begin position="1"/>
        <end position="31"/>
    </location>
</feature>
<evidence type="ECO:0000313" key="2">
    <source>
        <dbReference type="EMBL" id="CAL1529347.1"/>
    </source>
</evidence>
<name>A0AAV2H6M3_LYMST</name>
<evidence type="ECO:0000256" key="1">
    <source>
        <dbReference type="SAM" id="MobiDB-lite"/>
    </source>
</evidence>
<reference evidence="2 3" key="1">
    <citation type="submission" date="2024-04" db="EMBL/GenBank/DDBJ databases">
        <authorList>
            <consortium name="Genoscope - CEA"/>
            <person name="William W."/>
        </authorList>
    </citation>
    <scope>NUCLEOTIDE SEQUENCE [LARGE SCALE GENOMIC DNA]</scope>
</reference>
<evidence type="ECO:0000313" key="3">
    <source>
        <dbReference type="Proteomes" id="UP001497497"/>
    </source>
</evidence>
<dbReference type="Proteomes" id="UP001497497">
    <property type="component" value="Unassembled WGS sequence"/>
</dbReference>
<keyword evidence="3" id="KW-1185">Reference proteome</keyword>
<proteinExistence type="predicted"/>
<gene>
    <name evidence="2" type="ORF">GSLYS_00003502001</name>
</gene>
<sequence length="213" mass="23904">MSEMRTALRPTSKVSAKDKEKAVSAARSPKDSKMGECLLNVHIRGDPGLGPHLGKIDREQRRTEHGLHQSRQSFLRQSQCLNYEPMILVERGPSDKAITRAAFMKSYGVDPVTVLLPSYRRPLVSRSKTPSTLTTIEAYTVESKKKRNVWDEALEEAPRFKSVARPTARLTNDEVTELQMGHLHHKPTAEKLGKFKVDRMTPGTLTRSKTTAA</sequence>
<dbReference type="AlphaFoldDB" id="A0AAV2H6M3"/>
<comment type="caution">
    <text evidence="2">The sequence shown here is derived from an EMBL/GenBank/DDBJ whole genome shotgun (WGS) entry which is preliminary data.</text>
</comment>
<feature type="compositionally biased region" description="Basic and acidic residues" evidence="1">
    <location>
        <begin position="15"/>
        <end position="31"/>
    </location>
</feature>
<protein>
    <submittedName>
        <fullName evidence="2">Uncharacterized protein</fullName>
    </submittedName>
</protein>
<dbReference type="EMBL" id="CAXITT010000047">
    <property type="protein sequence ID" value="CAL1529347.1"/>
    <property type="molecule type" value="Genomic_DNA"/>
</dbReference>
<accession>A0AAV2H6M3</accession>